<protein>
    <submittedName>
        <fullName evidence="2">Uncharacterized protein</fullName>
    </submittedName>
</protein>
<name>A0A261EPQ9_9BIFI</name>
<comment type="caution">
    <text evidence="2">The sequence shown here is derived from an EMBL/GenBank/DDBJ whole genome shotgun (WGS) entry which is preliminary data.</text>
</comment>
<sequence length="582" mass="64159">MVWNPALHPRWWDGRWREVNLAPGAYMLTDRAGKIRSYWLNDMNQLNACQNILTYGSKGSYITFGTGTDGSANRFAGESVEAERMHLQPNDEGELLATCATRSSITGVTYHDVPAPPEPMSITRFSQFEQYDAPDSGTYSKKHRLDPTWGKGGDKGGGRDLEIGPEGIDPTLGKGDDKTNPYNVNGFGSQGQSEATYKTKGNSTGRAYRAPEVNKAEAINRQAFESPEAKTYSLDPGMIADTAAELRRKLQSERHISESAARRTQVWVGFDKHGNAVIVPAENNEGKQTRPPHNTGGSPFARVTMSDLTRQCRALQADGRKPVEFTVAGGPNTYSTGRSKMNALHWRTDFDDANGRSVTAWGSVTARPGSSKNAGGVTAWRSEESPTRYLKHGNLDKAGYGESVRRREMRRIKLAAPYRNPKDVNGAVMLLGMRHALTTVGAKDVSYDAAKGVGAWHKPDCDIRFDANGEWTGGVAKTSKGFERLYNRRIMRDGAGKRLKSAVVPGRTMRLSDGCYRASVYDPAKGRNSARYAYFAPDGRELAGEWVSSADSQTVHYYDDHGKVRDRQRLSGERVDVRPDTN</sequence>
<dbReference type="AlphaFoldDB" id="A0A261EPQ9"/>
<keyword evidence="3" id="KW-1185">Reference proteome</keyword>
<dbReference type="OrthoDB" id="10021063at2"/>
<feature type="compositionally biased region" description="Polar residues" evidence="1">
    <location>
        <begin position="180"/>
        <end position="205"/>
    </location>
</feature>
<dbReference type="RefSeq" id="WP_094691973.1">
    <property type="nucleotide sequence ID" value="NZ_MWWQ01000019.1"/>
</dbReference>
<evidence type="ECO:0000313" key="2">
    <source>
        <dbReference type="EMBL" id="OZG48842.1"/>
    </source>
</evidence>
<organism evidence="2 3">
    <name type="scientific">Pseudoscardovia suis</name>
    <dbReference type="NCBI Taxonomy" id="987063"/>
    <lineage>
        <taxon>Bacteria</taxon>
        <taxon>Bacillati</taxon>
        <taxon>Actinomycetota</taxon>
        <taxon>Actinomycetes</taxon>
        <taxon>Bifidobacteriales</taxon>
        <taxon>Bifidobacteriaceae</taxon>
        <taxon>Pseudoscardovia</taxon>
    </lineage>
</organism>
<dbReference type="Proteomes" id="UP000216454">
    <property type="component" value="Unassembled WGS sequence"/>
</dbReference>
<proteinExistence type="predicted"/>
<gene>
    <name evidence="2" type="ORF">PSSU_1666</name>
</gene>
<reference evidence="2 3" key="1">
    <citation type="journal article" date="2017" name="BMC Genomics">
        <title>Comparative genomic and phylogenomic analyses of the Bifidobacteriaceae family.</title>
        <authorList>
            <person name="Lugli G.A."/>
            <person name="Milani C."/>
            <person name="Turroni F."/>
            <person name="Duranti S."/>
            <person name="Mancabelli L."/>
            <person name="Mangifesta M."/>
            <person name="Ferrario C."/>
            <person name="Modesto M."/>
            <person name="Mattarelli P."/>
            <person name="Jiri K."/>
            <person name="van Sinderen D."/>
            <person name="Ventura M."/>
        </authorList>
    </citation>
    <scope>NUCLEOTIDE SEQUENCE [LARGE SCALE GENOMIC DNA]</scope>
    <source>
        <strain evidence="2 3">DSM 24744</strain>
    </source>
</reference>
<feature type="region of interest" description="Disordered" evidence="1">
    <location>
        <begin position="135"/>
        <end position="210"/>
    </location>
</feature>
<evidence type="ECO:0000256" key="1">
    <source>
        <dbReference type="SAM" id="MobiDB-lite"/>
    </source>
</evidence>
<feature type="compositionally biased region" description="Basic and acidic residues" evidence="1">
    <location>
        <begin position="152"/>
        <end position="162"/>
    </location>
</feature>
<evidence type="ECO:0000313" key="3">
    <source>
        <dbReference type="Proteomes" id="UP000216454"/>
    </source>
</evidence>
<accession>A0A261EPQ9</accession>
<dbReference type="EMBL" id="MWWQ01000019">
    <property type="protein sequence ID" value="OZG48842.1"/>
    <property type="molecule type" value="Genomic_DNA"/>
</dbReference>